<gene>
    <name evidence="7" type="ORF">ETP43_06605</name>
</gene>
<keyword evidence="4 6" id="KW-1133">Transmembrane helix</keyword>
<evidence type="ECO:0000313" key="8">
    <source>
        <dbReference type="Proteomes" id="UP000290106"/>
    </source>
</evidence>
<accession>A0A4Q1RGZ9</accession>
<feature type="transmembrane region" description="Helical" evidence="6">
    <location>
        <begin position="403"/>
        <end position="422"/>
    </location>
</feature>
<feature type="transmembrane region" description="Helical" evidence="6">
    <location>
        <begin position="467"/>
        <end position="484"/>
    </location>
</feature>
<dbReference type="EMBL" id="SDKC01000001">
    <property type="protein sequence ID" value="RXS74924.1"/>
    <property type="molecule type" value="Genomic_DNA"/>
</dbReference>
<dbReference type="PANTHER" id="PTHR30250">
    <property type="entry name" value="PST FAMILY PREDICTED COLANIC ACID TRANSPORTER"/>
    <property type="match status" value="1"/>
</dbReference>
<dbReference type="GO" id="GO:0005886">
    <property type="term" value="C:plasma membrane"/>
    <property type="evidence" value="ECO:0007669"/>
    <property type="project" value="UniProtKB-SubCell"/>
</dbReference>
<feature type="transmembrane region" description="Helical" evidence="6">
    <location>
        <begin position="236"/>
        <end position="256"/>
    </location>
</feature>
<evidence type="ECO:0000256" key="5">
    <source>
        <dbReference type="ARBA" id="ARBA00023136"/>
    </source>
</evidence>
<evidence type="ECO:0000256" key="1">
    <source>
        <dbReference type="ARBA" id="ARBA00004651"/>
    </source>
</evidence>
<keyword evidence="5 6" id="KW-0472">Membrane</keyword>
<dbReference type="InterPro" id="IPR036259">
    <property type="entry name" value="MFS_trans_sf"/>
</dbReference>
<dbReference type="OrthoDB" id="9775950at2"/>
<dbReference type="Proteomes" id="UP000290106">
    <property type="component" value="Unassembled WGS sequence"/>
</dbReference>
<evidence type="ECO:0000256" key="6">
    <source>
        <dbReference type="SAM" id="Phobius"/>
    </source>
</evidence>
<dbReference type="InterPro" id="IPR002797">
    <property type="entry name" value="Polysacc_synth"/>
</dbReference>
<dbReference type="AlphaFoldDB" id="A0A4Q1RGZ9"/>
<evidence type="ECO:0000313" key="7">
    <source>
        <dbReference type="EMBL" id="RXS74924.1"/>
    </source>
</evidence>
<feature type="transmembrane region" description="Helical" evidence="6">
    <location>
        <begin position="291"/>
        <end position="315"/>
    </location>
</feature>
<feature type="transmembrane region" description="Helical" evidence="6">
    <location>
        <begin position="490"/>
        <end position="513"/>
    </location>
</feature>
<keyword evidence="3 6" id="KW-0812">Transmembrane</keyword>
<keyword evidence="8" id="KW-1185">Reference proteome</keyword>
<sequence length="541" mass="58514">MMSEKNGLVKNASFLMMATLISRVIGLLYRSPLGVVLGTVGLGYYGYANNVYVILLLISAYSIPMAVSKVVSERLALKQYRNAQKVFHGALLYAMIVGGVAALVAFFFGNYLLPVNQQQALLALRMLAPTIFFSAILGVMRGYFQAHSTMMPTSISQILEQIANAIVSILAAWLLIKKFAVDEETHAIYGAAGGAMGTGAGVLTGLAFMLIVYAANRKSIHKKIARDKHTQEESMVGVMKIIFLMVTPIIFNTFVYNASSYLDSKIFSDILNMKGIAAKVVSGQWGEYSNYYITLINIPLALSSATSSAMMPEIATRFIKNEYKEANEKINEGIQLTMFLCIPAAVGLAVLAFPITKVLFPSSGTLSGQLLLAGSITVIFSALSTITNGVLQAIGKARIPLRNSAISLVLNVITVAVCSFAAPQMGVFSVLIASLILAVAMCVLNAMSLKKYLGHKNDFVNGYGKPLAAAAGMGVVAWIVYYGLHLLVPIRIVCLGVSVILAALVYLILYVIVTKTTVEQMRRFPMGNYVVKVLRILKVFR</sequence>
<feature type="transmembrane region" description="Helical" evidence="6">
    <location>
        <begin position="188"/>
        <end position="215"/>
    </location>
</feature>
<feature type="transmembrane region" description="Helical" evidence="6">
    <location>
        <begin position="428"/>
        <end position="447"/>
    </location>
</feature>
<dbReference type="PIRSF" id="PIRSF038958">
    <property type="entry name" value="PG_synth_SpoVB"/>
    <property type="match status" value="1"/>
</dbReference>
<evidence type="ECO:0000256" key="2">
    <source>
        <dbReference type="ARBA" id="ARBA00022475"/>
    </source>
</evidence>
<feature type="transmembrane region" description="Helical" evidence="6">
    <location>
        <begin position="12"/>
        <end position="31"/>
    </location>
</feature>
<keyword evidence="2" id="KW-1003">Cell membrane</keyword>
<feature type="transmembrane region" description="Helical" evidence="6">
    <location>
        <begin position="51"/>
        <end position="71"/>
    </location>
</feature>
<comment type="subcellular location">
    <subcellularLocation>
        <location evidence="1">Cell membrane</location>
        <topology evidence="1">Multi-pass membrane protein</topology>
    </subcellularLocation>
</comment>
<feature type="transmembrane region" description="Helical" evidence="6">
    <location>
        <begin position="91"/>
        <end position="113"/>
    </location>
</feature>
<dbReference type="PANTHER" id="PTHR30250:SF21">
    <property type="entry name" value="LIPID II FLIPPASE MURJ"/>
    <property type="match status" value="1"/>
</dbReference>
<evidence type="ECO:0000256" key="3">
    <source>
        <dbReference type="ARBA" id="ARBA00022692"/>
    </source>
</evidence>
<protein>
    <submittedName>
        <fullName evidence="7">Polysaccharide biosynthesis protein</fullName>
    </submittedName>
</protein>
<dbReference type="Pfam" id="PF01943">
    <property type="entry name" value="Polysacc_synt"/>
    <property type="match status" value="1"/>
</dbReference>
<proteinExistence type="predicted"/>
<reference evidence="7 8" key="1">
    <citation type="submission" date="2019-01" db="EMBL/GenBank/DDBJ databases">
        <title>Blautia sp. nov. KGMB01111 isolated human feces.</title>
        <authorList>
            <person name="Park J.-E."/>
            <person name="Kim J.-S."/>
            <person name="Park S.-H."/>
        </authorList>
    </citation>
    <scope>NUCLEOTIDE SEQUENCE [LARGE SCALE GENOMIC DNA]</scope>
    <source>
        <strain evidence="7 8">KGMB01111</strain>
    </source>
</reference>
<feature type="transmembrane region" description="Helical" evidence="6">
    <location>
        <begin position="158"/>
        <end position="176"/>
    </location>
</feature>
<organism evidence="7 8">
    <name type="scientific">Blautia faecicola</name>
    <dbReference type="NCBI Taxonomy" id="2509240"/>
    <lineage>
        <taxon>Bacteria</taxon>
        <taxon>Bacillati</taxon>
        <taxon>Bacillota</taxon>
        <taxon>Clostridia</taxon>
        <taxon>Lachnospirales</taxon>
        <taxon>Lachnospiraceae</taxon>
        <taxon>Blautia</taxon>
    </lineage>
</organism>
<dbReference type="InterPro" id="IPR050833">
    <property type="entry name" value="Poly_Biosynth_Transport"/>
</dbReference>
<feature type="transmembrane region" description="Helical" evidence="6">
    <location>
        <begin position="119"/>
        <end position="137"/>
    </location>
</feature>
<name>A0A4Q1RGZ9_9FIRM</name>
<dbReference type="SUPFAM" id="SSF103473">
    <property type="entry name" value="MFS general substrate transporter"/>
    <property type="match status" value="1"/>
</dbReference>
<feature type="transmembrane region" description="Helical" evidence="6">
    <location>
        <begin position="336"/>
        <end position="356"/>
    </location>
</feature>
<feature type="transmembrane region" description="Helical" evidence="6">
    <location>
        <begin position="368"/>
        <end position="391"/>
    </location>
</feature>
<evidence type="ECO:0000256" key="4">
    <source>
        <dbReference type="ARBA" id="ARBA00022989"/>
    </source>
</evidence>
<dbReference type="CDD" id="cd13124">
    <property type="entry name" value="MATE_SpoVB_like"/>
    <property type="match status" value="1"/>
</dbReference>
<comment type="caution">
    <text evidence="7">The sequence shown here is derived from an EMBL/GenBank/DDBJ whole genome shotgun (WGS) entry which is preliminary data.</text>
</comment>
<dbReference type="InterPro" id="IPR024923">
    <property type="entry name" value="PG_synth_SpoVB"/>
</dbReference>